<feature type="region of interest" description="Disordered" evidence="1">
    <location>
        <begin position="53"/>
        <end position="101"/>
    </location>
</feature>
<dbReference type="AlphaFoldDB" id="A0A146M1X7"/>
<accession>A0A146M1X7</accession>
<feature type="non-terminal residue" evidence="2">
    <location>
        <position position="124"/>
    </location>
</feature>
<evidence type="ECO:0000313" key="2">
    <source>
        <dbReference type="EMBL" id="JAQ13801.1"/>
    </source>
</evidence>
<evidence type="ECO:0000256" key="1">
    <source>
        <dbReference type="SAM" id="MobiDB-lite"/>
    </source>
</evidence>
<dbReference type="EMBL" id="GDHC01004828">
    <property type="protein sequence ID" value="JAQ13801.1"/>
    <property type="molecule type" value="Transcribed_RNA"/>
</dbReference>
<name>A0A146M1X7_LYGHE</name>
<gene>
    <name evidence="2" type="ORF">g.8296</name>
</gene>
<organism evidence="2">
    <name type="scientific">Lygus hesperus</name>
    <name type="common">Western plant bug</name>
    <dbReference type="NCBI Taxonomy" id="30085"/>
    <lineage>
        <taxon>Eukaryota</taxon>
        <taxon>Metazoa</taxon>
        <taxon>Ecdysozoa</taxon>
        <taxon>Arthropoda</taxon>
        <taxon>Hexapoda</taxon>
        <taxon>Insecta</taxon>
        <taxon>Pterygota</taxon>
        <taxon>Neoptera</taxon>
        <taxon>Paraneoptera</taxon>
        <taxon>Hemiptera</taxon>
        <taxon>Heteroptera</taxon>
        <taxon>Panheteroptera</taxon>
        <taxon>Cimicomorpha</taxon>
        <taxon>Miridae</taxon>
        <taxon>Mirini</taxon>
        <taxon>Lygus</taxon>
    </lineage>
</organism>
<proteinExistence type="predicted"/>
<reference evidence="2" key="1">
    <citation type="journal article" date="2016" name="Gigascience">
        <title>De novo construction of an expanded transcriptome assembly for the western tarnished plant bug, Lygus hesperus.</title>
        <authorList>
            <person name="Tassone E.E."/>
            <person name="Geib S.M."/>
            <person name="Hall B."/>
            <person name="Fabrick J.A."/>
            <person name="Brent C.S."/>
            <person name="Hull J.J."/>
        </authorList>
    </citation>
    <scope>NUCLEOTIDE SEQUENCE</scope>
</reference>
<protein>
    <submittedName>
        <fullName evidence="2">Uncharacterized protein</fullName>
    </submittedName>
</protein>
<sequence>MVNLSCPPDPAPPGVAGCLLGAEYILRKVLFRYHLTKADGILGHTRHWTHRTLDTRESRHTRRRANNWRENNKPGYWSTPRVAPVTSRAKGQWEARIRPRPRPRVGSTWTIDSVTVSLAQLEAR</sequence>